<keyword evidence="3" id="KW-0479">Metal-binding</keyword>
<gene>
    <name evidence="7" type="ORF">Fcan01_01510</name>
</gene>
<dbReference type="Gene3D" id="1.10.600.10">
    <property type="entry name" value="Farnesyl Diphosphate Synthase"/>
    <property type="match status" value="1"/>
</dbReference>
<evidence type="ECO:0000256" key="4">
    <source>
        <dbReference type="ARBA" id="ARBA00022842"/>
    </source>
</evidence>
<proteinExistence type="inferred from homology"/>
<dbReference type="GO" id="GO:0045337">
    <property type="term" value="P:farnesyl diphosphate biosynthetic process"/>
    <property type="evidence" value="ECO:0007669"/>
    <property type="project" value="TreeGrafter"/>
</dbReference>
<evidence type="ECO:0000256" key="3">
    <source>
        <dbReference type="ARBA" id="ARBA00022723"/>
    </source>
</evidence>
<dbReference type="EMBL" id="LNIX01000001">
    <property type="protein sequence ID" value="OXA63585.1"/>
    <property type="molecule type" value="Genomic_DNA"/>
</dbReference>
<dbReference type="GO" id="GO:0042811">
    <property type="term" value="P:pheromone biosynthetic process"/>
    <property type="evidence" value="ECO:0007669"/>
    <property type="project" value="UniProtKB-ARBA"/>
</dbReference>
<evidence type="ECO:0000313" key="7">
    <source>
        <dbReference type="EMBL" id="OXA63585.1"/>
    </source>
</evidence>
<dbReference type="OrthoDB" id="10257492at2759"/>
<sequence length="348" mass="40200">MAKRRQSVSLQEEDAFKIVIDELIEEIIWHPTLGDTEVETWLLKMVDYTVPLGKQLRGRGVISAFKSFRGLTTKEDLKPIFVLGWCVELLAASFFIAEDIIRRSVKRRNQLCWHLVKDVGKSAISDSILLQDIMYFIIDKHFSGQPCHKPLVQLFHKCYFNTSLGQNLDARIGRMKDISEFTFENYNRVSKYKTGYFSFYLPLAIGKIMSDCGDIDPTEMRLIEDIAVDMGQLFMTQDDFLDCFGDPEITGRFATKIQGNACTWFIIKALSMASPEQEKILKEHYGQPGTDSANKVMKIFRALNLVDHYKRYEMQCYKSIMEKISNLPDSIPALYFSETLDIILKRDR</sequence>
<dbReference type="PANTHER" id="PTHR11525:SF0">
    <property type="entry name" value="FARNESYL PYROPHOSPHATE SYNTHASE"/>
    <property type="match status" value="1"/>
</dbReference>
<dbReference type="OMA" id="NVHVYRR"/>
<name>A0A226F1C4_FOLCA</name>
<evidence type="ECO:0000256" key="5">
    <source>
        <dbReference type="ARBA" id="ARBA00033740"/>
    </source>
</evidence>
<reference evidence="7 8" key="1">
    <citation type="submission" date="2015-12" db="EMBL/GenBank/DDBJ databases">
        <title>The genome of Folsomia candida.</title>
        <authorList>
            <person name="Faddeeva A."/>
            <person name="Derks M.F."/>
            <person name="Anvar Y."/>
            <person name="Smit S."/>
            <person name="Van Straalen N."/>
            <person name="Roelofs D."/>
        </authorList>
    </citation>
    <scope>NUCLEOTIDE SEQUENCE [LARGE SCALE GENOMIC DNA]</scope>
    <source>
        <strain evidence="7 8">VU population</strain>
        <tissue evidence="7">Whole body</tissue>
    </source>
</reference>
<evidence type="ECO:0000256" key="6">
    <source>
        <dbReference type="RuleBase" id="RU004466"/>
    </source>
</evidence>
<dbReference type="InterPro" id="IPR008949">
    <property type="entry name" value="Isoprenoid_synthase_dom_sf"/>
</dbReference>
<keyword evidence="8" id="KW-1185">Reference proteome</keyword>
<dbReference type="STRING" id="158441.A0A226F1C4"/>
<evidence type="ECO:0000256" key="1">
    <source>
        <dbReference type="ARBA" id="ARBA00001946"/>
    </source>
</evidence>
<dbReference type="Pfam" id="PF00348">
    <property type="entry name" value="polyprenyl_synt"/>
    <property type="match status" value="1"/>
</dbReference>
<organism evidence="7 8">
    <name type="scientific">Folsomia candida</name>
    <name type="common">Springtail</name>
    <dbReference type="NCBI Taxonomy" id="158441"/>
    <lineage>
        <taxon>Eukaryota</taxon>
        <taxon>Metazoa</taxon>
        <taxon>Ecdysozoa</taxon>
        <taxon>Arthropoda</taxon>
        <taxon>Hexapoda</taxon>
        <taxon>Collembola</taxon>
        <taxon>Entomobryomorpha</taxon>
        <taxon>Isotomoidea</taxon>
        <taxon>Isotomidae</taxon>
        <taxon>Proisotominae</taxon>
        <taxon>Folsomia</taxon>
    </lineage>
</organism>
<accession>A0A226F1C4</accession>
<evidence type="ECO:0000256" key="2">
    <source>
        <dbReference type="ARBA" id="ARBA00022679"/>
    </source>
</evidence>
<protein>
    <submittedName>
        <fullName evidence="7">Farnesyl pyrophosphate synthase</fullName>
    </submittedName>
</protein>
<dbReference type="GO" id="GO:0046872">
    <property type="term" value="F:metal ion binding"/>
    <property type="evidence" value="ECO:0007669"/>
    <property type="project" value="UniProtKB-KW"/>
</dbReference>
<dbReference type="GO" id="GO:0004161">
    <property type="term" value="F:dimethylallyltranstransferase activity"/>
    <property type="evidence" value="ECO:0007669"/>
    <property type="project" value="TreeGrafter"/>
</dbReference>
<dbReference type="GO" id="GO:0004337">
    <property type="term" value="F:(2E,6E)-farnesyl diphosphate synthase activity"/>
    <property type="evidence" value="ECO:0007669"/>
    <property type="project" value="TreeGrafter"/>
</dbReference>
<comment type="pathway">
    <text evidence="5">Pheromone biosynthesis.</text>
</comment>
<dbReference type="Proteomes" id="UP000198287">
    <property type="component" value="Unassembled WGS sequence"/>
</dbReference>
<dbReference type="InterPro" id="IPR039702">
    <property type="entry name" value="FPS1-like"/>
</dbReference>
<comment type="cofactor">
    <cofactor evidence="1">
        <name>Mg(2+)</name>
        <dbReference type="ChEBI" id="CHEBI:18420"/>
    </cofactor>
</comment>
<evidence type="ECO:0000313" key="8">
    <source>
        <dbReference type="Proteomes" id="UP000198287"/>
    </source>
</evidence>
<dbReference type="PANTHER" id="PTHR11525">
    <property type="entry name" value="FARNESYL-PYROPHOSPHATE SYNTHETASE"/>
    <property type="match status" value="1"/>
</dbReference>
<keyword evidence="4" id="KW-0460">Magnesium</keyword>
<dbReference type="CDD" id="cd00867">
    <property type="entry name" value="Trans_IPPS"/>
    <property type="match status" value="1"/>
</dbReference>
<comment type="caution">
    <text evidence="7">The sequence shown here is derived from an EMBL/GenBank/DDBJ whole genome shotgun (WGS) entry which is preliminary data.</text>
</comment>
<dbReference type="SUPFAM" id="SSF48576">
    <property type="entry name" value="Terpenoid synthases"/>
    <property type="match status" value="1"/>
</dbReference>
<keyword evidence="2 6" id="KW-0808">Transferase</keyword>
<dbReference type="GO" id="GO:0005737">
    <property type="term" value="C:cytoplasm"/>
    <property type="evidence" value="ECO:0007669"/>
    <property type="project" value="TreeGrafter"/>
</dbReference>
<dbReference type="InterPro" id="IPR000092">
    <property type="entry name" value="Polyprenyl_synt"/>
</dbReference>
<dbReference type="AlphaFoldDB" id="A0A226F1C4"/>
<comment type="similarity">
    <text evidence="6">Belongs to the FPP/GGPP synthase family.</text>
</comment>